<protein>
    <recommendedName>
        <fullName evidence="1">HicB-like antitoxin of toxin-antitoxin system domain-containing protein</fullName>
    </recommendedName>
</protein>
<dbReference type="EMBL" id="AZDA01000072">
    <property type="protein sequence ID" value="KRK36031.1"/>
    <property type="molecule type" value="Genomic_DNA"/>
</dbReference>
<dbReference type="SUPFAM" id="SSF143100">
    <property type="entry name" value="TTHA1013/TTHA0281-like"/>
    <property type="match status" value="1"/>
</dbReference>
<sequence length="132" mass="14073">MRLVSYSAVFDDILNEPGHYTVTFPDVPGAITDGDSFAAAIFNAQTALGLMLYDQTTLPAVTAQRDIEAANPGKLVTTVAVDLEAAQTQVQVVSVKKNTRIPADIAKQAEAEGINFSAVLTAALKQKLEQEH</sequence>
<accession>A0A0R1GPS4</accession>
<gene>
    <name evidence="2" type="ORF">FC07_GL000077</name>
</gene>
<evidence type="ECO:0000259" key="1">
    <source>
        <dbReference type="Pfam" id="PF15919"/>
    </source>
</evidence>
<feature type="domain" description="HicB-like antitoxin of toxin-antitoxin system" evidence="1">
    <location>
        <begin position="18"/>
        <end position="121"/>
    </location>
</feature>
<comment type="caution">
    <text evidence="2">The sequence shown here is derived from an EMBL/GenBank/DDBJ whole genome shotgun (WGS) entry which is preliminary data.</text>
</comment>
<keyword evidence="3" id="KW-1185">Reference proteome</keyword>
<dbReference type="Gene3D" id="3.30.160.250">
    <property type="match status" value="1"/>
</dbReference>
<dbReference type="Proteomes" id="UP000051461">
    <property type="component" value="Unassembled WGS sequence"/>
</dbReference>
<name>A0A0R1GPS4_9LACO</name>
<dbReference type="AlphaFoldDB" id="A0A0R1GPS4"/>
<dbReference type="OrthoDB" id="5419659at2"/>
<evidence type="ECO:0000313" key="3">
    <source>
        <dbReference type="Proteomes" id="UP000051461"/>
    </source>
</evidence>
<dbReference type="InterPro" id="IPR035069">
    <property type="entry name" value="TTHA1013/TTHA0281-like"/>
</dbReference>
<dbReference type="Pfam" id="PF15919">
    <property type="entry name" value="HicB_lk_antitox"/>
    <property type="match status" value="1"/>
</dbReference>
<organism evidence="2 3">
    <name type="scientific">Loigolactobacillus bifermentans DSM 20003</name>
    <dbReference type="NCBI Taxonomy" id="1423726"/>
    <lineage>
        <taxon>Bacteria</taxon>
        <taxon>Bacillati</taxon>
        <taxon>Bacillota</taxon>
        <taxon>Bacilli</taxon>
        <taxon>Lactobacillales</taxon>
        <taxon>Lactobacillaceae</taxon>
        <taxon>Loigolactobacillus</taxon>
    </lineage>
</organism>
<proteinExistence type="predicted"/>
<reference evidence="2 3" key="1">
    <citation type="journal article" date="2015" name="Genome Announc.">
        <title>Expanding the biotechnology potential of lactobacilli through comparative genomics of 213 strains and associated genera.</title>
        <authorList>
            <person name="Sun Z."/>
            <person name="Harris H.M."/>
            <person name="McCann A."/>
            <person name="Guo C."/>
            <person name="Argimon S."/>
            <person name="Zhang W."/>
            <person name="Yang X."/>
            <person name="Jeffery I.B."/>
            <person name="Cooney J.C."/>
            <person name="Kagawa T.F."/>
            <person name="Liu W."/>
            <person name="Song Y."/>
            <person name="Salvetti E."/>
            <person name="Wrobel A."/>
            <person name="Rasinkangas P."/>
            <person name="Parkhill J."/>
            <person name="Rea M.C."/>
            <person name="O'Sullivan O."/>
            <person name="Ritari J."/>
            <person name="Douillard F.P."/>
            <person name="Paul Ross R."/>
            <person name="Yang R."/>
            <person name="Briner A.E."/>
            <person name="Felis G.E."/>
            <person name="de Vos W.M."/>
            <person name="Barrangou R."/>
            <person name="Klaenhammer T.R."/>
            <person name="Caufield P.W."/>
            <person name="Cui Y."/>
            <person name="Zhang H."/>
            <person name="O'Toole P.W."/>
        </authorList>
    </citation>
    <scope>NUCLEOTIDE SEQUENCE [LARGE SCALE GENOMIC DNA]</scope>
    <source>
        <strain evidence="2 3">DSM 20003</strain>
    </source>
</reference>
<dbReference type="PATRIC" id="fig|1423726.3.peg.84"/>
<dbReference type="InterPro" id="IPR031807">
    <property type="entry name" value="HicB-like"/>
</dbReference>
<evidence type="ECO:0000313" key="2">
    <source>
        <dbReference type="EMBL" id="KRK36031.1"/>
    </source>
</evidence>
<dbReference type="STRING" id="1423726.FC07_GL000077"/>
<dbReference type="RefSeq" id="WP_057904678.1">
    <property type="nucleotide sequence ID" value="NZ_AZDA01000072.1"/>
</dbReference>